<dbReference type="HAMAP" id="MF_01974">
    <property type="entry name" value="MetAP_1"/>
    <property type="match status" value="1"/>
</dbReference>
<dbReference type="PANTHER" id="PTHR43330:SF8">
    <property type="entry name" value="METHIONINE AMINOPEPTIDASE 1D, MITOCHONDRIAL"/>
    <property type="match status" value="1"/>
</dbReference>
<keyword evidence="4 6" id="KW-0479">Metal-binding</keyword>
<evidence type="ECO:0000256" key="6">
    <source>
        <dbReference type="HAMAP-Rule" id="MF_01974"/>
    </source>
</evidence>
<dbReference type="InterPro" id="IPR000994">
    <property type="entry name" value="Pept_M24"/>
</dbReference>
<comment type="subunit">
    <text evidence="6">Monomer.</text>
</comment>
<dbReference type="Gene3D" id="3.90.230.10">
    <property type="entry name" value="Creatinase/methionine aminopeptidase superfamily"/>
    <property type="match status" value="1"/>
</dbReference>
<dbReference type="GO" id="GO:0046872">
    <property type="term" value="F:metal ion binding"/>
    <property type="evidence" value="ECO:0007669"/>
    <property type="project" value="UniProtKB-UniRule"/>
</dbReference>
<dbReference type="InterPro" id="IPR036005">
    <property type="entry name" value="Creatinase/aminopeptidase-like"/>
</dbReference>
<dbReference type="PRINTS" id="PR00599">
    <property type="entry name" value="MAPEPTIDASE"/>
</dbReference>
<keyword evidence="5 6" id="KW-0378">Hydrolase</keyword>
<feature type="binding site" evidence="6">
    <location>
        <position position="177"/>
    </location>
    <ligand>
        <name>a divalent metal cation</name>
        <dbReference type="ChEBI" id="CHEBI:60240"/>
        <label>2</label>
        <note>catalytic</note>
    </ligand>
</feature>
<dbReference type="EMBL" id="JAPAAF010000047">
    <property type="protein sequence ID" value="MCW0484705.1"/>
    <property type="molecule type" value="Genomic_DNA"/>
</dbReference>
<feature type="binding site" evidence="6">
    <location>
        <position position="184"/>
    </location>
    <ligand>
        <name>substrate</name>
    </ligand>
</feature>
<feature type="binding site" evidence="6">
    <location>
        <position position="242"/>
    </location>
    <ligand>
        <name>a divalent metal cation</name>
        <dbReference type="ChEBI" id="CHEBI:60240"/>
        <label>2</label>
        <note>catalytic</note>
    </ligand>
</feature>
<protein>
    <recommendedName>
        <fullName evidence="6 7">Methionine aminopeptidase</fullName>
        <shortName evidence="6">MAP</shortName>
        <shortName evidence="6">MetAP</shortName>
        <ecNumber evidence="6 7">3.4.11.18</ecNumber>
    </recommendedName>
    <alternativeName>
        <fullName evidence="6">Peptidase M</fullName>
    </alternativeName>
</protein>
<keyword evidence="10" id="KW-1185">Reference proteome</keyword>
<dbReference type="InterPro" id="IPR002467">
    <property type="entry name" value="Pept_M24A_MAP1"/>
</dbReference>
<dbReference type="AlphaFoldDB" id="A0AA41YDI2"/>
<feature type="binding site" evidence="6">
    <location>
        <position position="242"/>
    </location>
    <ligand>
        <name>a divalent metal cation</name>
        <dbReference type="ChEBI" id="CHEBI:60240"/>
        <label>1</label>
    </ligand>
</feature>
<evidence type="ECO:0000256" key="4">
    <source>
        <dbReference type="ARBA" id="ARBA00022723"/>
    </source>
</evidence>
<evidence type="ECO:0000256" key="3">
    <source>
        <dbReference type="ARBA" id="ARBA00022670"/>
    </source>
</evidence>
<gene>
    <name evidence="6 9" type="primary">map</name>
    <name evidence="9" type="ORF">N2K84_18370</name>
</gene>
<dbReference type="NCBIfam" id="TIGR00500">
    <property type="entry name" value="met_pdase_I"/>
    <property type="match status" value="1"/>
</dbReference>
<comment type="caution">
    <text evidence="9">The sequence shown here is derived from an EMBL/GenBank/DDBJ whole genome shotgun (WGS) entry which is preliminary data.</text>
</comment>
<dbReference type="Pfam" id="PF00557">
    <property type="entry name" value="Peptidase_M24"/>
    <property type="match status" value="1"/>
</dbReference>
<dbReference type="NCBIfam" id="NF008970">
    <property type="entry name" value="PRK12318.1"/>
    <property type="match status" value="1"/>
</dbReference>
<accession>A0AA41YDI2</accession>
<keyword evidence="3 6" id="KW-0645">Protease</keyword>
<dbReference type="GO" id="GO:0006508">
    <property type="term" value="P:proteolysis"/>
    <property type="evidence" value="ECO:0007669"/>
    <property type="project" value="UniProtKB-KW"/>
</dbReference>
<dbReference type="InterPro" id="IPR001714">
    <property type="entry name" value="Pept_M24_MAP"/>
</dbReference>
<keyword evidence="2 6" id="KW-0031">Aminopeptidase</keyword>
<evidence type="ECO:0000313" key="10">
    <source>
        <dbReference type="Proteomes" id="UP001163821"/>
    </source>
</evidence>
<comment type="similarity">
    <text evidence="6">Belongs to the peptidase M24A family. Methionine aminopeptidase type 1 subfamily.</text>
</comment>
<feature type="binding site" evidence="6">
    <location>
        <position position="114"/>
    </location>
    <ligand>
        <name>a divalent metal cation</name>
        <dbReference type="ChEBI" id="CHEBI:60240"/>
        <label>1</label>
    </ligand>
</feature>
<feature type="binding site" evidence="6">
    <location>
        <position position="85"/>
    </location>
    <ligand>
        <name>substrate</name>
    </ligand>
</feature>
<feature type="domain" description="Peptidase M24" evidence="8">
    <location>
        <begin position="19"/>
        <end position="249"/>
    </location>
</feature>
<proteinExistence type="inferred from homology"/>
<comment type="cofactor">
    <cofactor evidence="6">
        <name>Co(2+)</name>
        <dbReference type="ChEBI" id="CHEBI:48828"/>
    </cofactor>
    <cofactor evidence="6">
        <name>Zn(2+)</name>
        <dbReference type="ChEBI" id="CHEBI:29105"/>
    </cofactor>
    <cofactor evidence="6">
        <name>Mn(2+)</name>
        <dbReference type="ChEBI" id="CHEBI:29035"/>
    </cofactor>
    <cofactor evidence="6">
        <name>Fe(2+)</name>
        <dbReference type="ChEBI" id="CHEBI:29033"/>
    </cofactor>
    <text evidence="6">Binds 2 divalent metal cations per subunit. Has a high-affinity and a low affinity metal-binding site. The true nature of the physiological cofactor is under debate. The enzyme is active with cobalt, zinc, manganese or divalent iron ions. Most likely, methionine aminopeptidases function as mononuclear Fe(2+)-metalloproteases under physiological conditions, and the catalytically relevant metal-binding site has been assigned to the histidine-containing high-affinity site.</text>
</comment>
<comment type="catalytic activity">
    <reaction evidence="6 7">
        <text>Release of N-terminal amino acids, preferentially methionine, from peptides and arylamides.</text>
        <dbReference type="EC" id="3.4.11.18"/>
    </reaction>
</comment>
<organism evidence="9 10">
    <name type="scientific">Gaoshiqia sediminis</name>
    <dbReference type="NCBI Taxonomy" id="2986998"/>
    <lineage>
        <taxon>Bacteria</taxon>
        <taxon>Pseudomonadati</taxon>
        <taxon>Bacteroidota</taxon>
        <taxon>Bacteroidia</taxon>
        <taxon>Marinilabiliales</taxon>
        <taxon>Prolixibacteraceae</taxon>
        <taxon>Gaoshiqia</taxon>
    </lineage>
</organism>
<evidence type="ECO:0000256" key="7">
    <source>
        <dbReference type="RuleBase" id="RU003653"/>
    </source>
</evidence>
<dbReference type="CDD" id="cd01086">
    <property type="entry name" value="MetAP1"/>
    <property type="match status" value="1"/>
</dbReference>
<dbReference type="PANTHER" id="PTHR43330">
    <property type="entry name" value="METHIONINE AMINOPEPTIDASE"/>
    <property type="match status" value="1"/>
</dbReference>
<dbReference type="GO" id="GO:0070006">
    <property type="term" value="F:metalloaminopeptidase activity"/>
    <property type="evidence" value="ECO:0007669"/>
    <property type="project" value="UniProtKB-UniRule"/>
</dbReference>
<sequence length="264" mass="29063">MRKFFFMSEIIIKTAEQIEGIRQSSQLAGKALVMIAEHVKAGVNTEYLDKLIDEFIRDHGAIPATLGYSGYPKSCCISLNEVVCHGIPAPDIILKEGDILNIDVTTILNGYYGDTSKMFTVGEVSDKAAQIIQVAKHCLDLGIQQVRPGNQFGNIGFVIGRYAKAHKYSVVYEFCGHGVGLEFHEAPQVDHIARRNSGAVMQPGMTFTIEPMINEGKATTRVDKYDGWTARTSDGKLSAQFEHTVLVTEDGVEVLTDVTGEYNR</sequence>
<comment type="function">
    <text evidence="1 6">Removes the N-terminal methionine from nascent proteins. The N-terminal methionine is often cleaved when the second residue in the primary sequence is small and uncharged (Met-Ala-, Cys, Gly, Pro, Ser, Thr, or Val). Requires deformylation of the N(alpha)-formylated initiator methionine before it can be hydrolyzed.</text>
</comment>
<evidence type="ECO:0000256" key="5">
    <source>
        <dbReference type="ARBA" id="ARBA00022801"/>
    </source>
</evidence>
<feature type="binding site" evidence="6">
    <location>
        <position position="103"/>
    </location>
    <ligand>
        <name>a divalent metal cation</name>
        <dbReference type="ChEBI" id="CHEBI:60240"/>
        <label>1</label>
    </ligand>
</feature>
<evidence type="ECO:0000313" key="9">
    <source>
        <dbReference type="EMBL" id="MCW0484705.1"/>
    </source>
</evidence>
<name>A0AA41YDI2_9BACT</name>
<evidence type="ECO:0000256" key="2">
    <source>
        <dbReference type="ARBA" id="ARBA00022438"/>
    </source>
</evidence>
<reference evidence="9" key="1">
    <citation type="submission" date="2022-10" db="EMBL/GenBank/DDBJ databases">
        <title>Gaoshiqiia sediminis gen. nov., sp. nov., isolated from coastal sediment.</title>
        <authorList>
            <person name="Yu W.X."/>
            <person name="Mu D.S."/>
            <person name="Du J.Z."/>
            <person name="Liang Y.Q."/>
        </authorList>
    </citation>
    <scope>NUCLEOTIDE SEQUENCE</scope>
    <source>
        <strain evidence="9">A06</strain>
    </source>
</reference>
<dbReference type="GO" id="GO:0004239">
    <property type="term" value="F:initiator methionyl aminopeptidase activity"/>
    <property type="evidence" value="ECO:0007669"/>
    <property type="project" value="UniProtKB-UniRule"/>
</dbReference>
<feature type="binding site" evidence="6">
    <location>
        <position position="210"/>
    </location>
    <ligand>
        <name>a divalent metal cation</name>
        <dbReference type="ChEBI" id="CHEBI:60240"/>
        <label>2</label>
        <note>catalytic</note>
    </ligand>
</feature>
<dbReference type="Proteomes" id="UP001163821">
    <property type="component" value="Unassembled WGS sequence"/>
</dbReference>
<dbReference type="SUPFAM" id="SSF55920">
    <property type="entry name" value="Creatinase/aminopeptidase"/>
    <property type="match status" value="1"/>
</dbReference>
<evidence type="ECO:0000259" key="8">
    <source>
        <dbReference type="Pfam" id="PF00557"/>
    </source>
</evidence>
<feature type="binding site" evidence="6">
    <location>
        <position position="114"/>
    </location>
    <ligand>
        <name>a divalent metal cation</name>
        <dbReference type="ChEBI" id="CHEBI:60240"/>
        <label>2</label>
        <note>catalytic</note>
    </ligand>
</feature>
<evidence type="ECO:0000256" key="1">
    <source>
        <dbReference type="ARBA" id="ARBA00002521"/>
    </source>
</evidence>
<dbReference type="EC" id="3.4.11.18" evidence="6 7"/>